<comment type="catalytic activity">
    <reaction evidence="12">
        <text>K(+)(in) = K(+)(out)</text>
        <dbReference type="Rhea" id="RHEA:29463"/>
        <dbReference type="ChEBI" id="CHEBI:29103"/>
    </reaction>
</comment>
<evidence type="ECO:0000256" key="11">
    <source>
        <dbReference type="ARBA" id="ARBA00023303"/>
    </source>
</evidence>
<keyword evidence="15" id="KW-1185">Reference proteome</keyword>
<name>A0ABW7UPF9_9ACTN</name>
<evidence type="ECO:0000256" key="4">
    <source>
        <dbReference type="ARBA" id="ARBA00022538"/>
    </source>
</evidence>
<evidence type="ECO:0000256" key="6">
    <source>
        <dbReference type="ARBA" id="ARBA00022826"/>
    </source>
</evidence>
<evidence type="ECO:0000313" key="15">
    <source>
        <dbReference type="Proteomes" id="UP001611548"/>
    </source>
</evidence>
<accession>A0ABW7UPF9</accession>
<dbReference type="PANTHER" id="PTHR31462:SF5">
    <property type="entry name" value="ENDOSOMAL_LYSOSOMAL PROTON CHANNEL TMEM175"/>
    <property type="match status" value="1"/>
</dbReference>
<keyword evidence="6" id="KW-0631">Potassium channel</keyword>
<evidence type="ECO:0000256" key="2">
    <source>
        <dbReference type="ARBA" id="ARBA00006920"/>
    </source>
</evidence>
<keyword evidence="10 13" id="KW-0472">Membrane</keyword>
<dbReference type="EMBL" id="JBIRWE010000002">
    <property type="protein sequence ID" value="MFI1963751.1"/>
    <property type="molecule type" value="Genomic_DNA"/>
</dbReference>
<evidence type="ECO:0000256" key="8">
    <source>
        <dbReference type="ARBA" id="ARBA00022989"/>
    </source>
</evidence>
<keyword evidence="9" id="KW-0406">Ion transport</keyword>
<reference evidence="14 15" key="1">
    <citation type="submission" date="2024-10" db="EMBL/GenBank/DDBJ databases">
        <title>The Natural Products Discovery Center: Release of the First 8490 Sequenced Strains for Exploring Actinobacteria Biosynthetic Diversity.</title>
        <authorList>
            <person name="Kalkreuter E."/>
            <person name="Kautsar S.A."/>
            <person name="Yang D."/>
            <person name="Bader C.D."/>
            <person name="Teijaro C.N."/>
            <person name="Fluegel L."/>
            <person name="Davis C.M."/>
            <person name="Simpson J.R."/>
            <person name="Lauterbach L."/>
            <person name="Steele A.D."/>
            <person name="Gui C."/>
            <person name="Meng S."/>
            <person name="Li G."/>
            <person name="Viehrig K."/>
            <person name="Ye F."/>
            <person name="Su P."/>
            <person name="Kiefer A.F."/>
            <person name="Nichols A."/>
            <person name="Cepeda A.J."/>
            <person name="Yan W."/>
            <person name="Fan B."/>
            <person name="Jiang Y."/>
            <person name="Adhikari A."/>
            <person name="Zheng C.-J."/>
            <person name="Schuster L."/>
            <person name="Cowan T.M."/>
            <person name="Smanski M.J."/>
            <person name="Chevrette M.G."/>
            <person name="De Carvalho L.P.S."/>
            <person name="Shen B."/>
        </authorList>
    </citation>
    <scope>NUCLEOTIDE SEQUENCE [LARGE SCALE GENOMIC DNA]</scope>
    <source>
        <strain evidence="14 15">NPDC020327</strain>
    </source>
</reference>
<keyword evidence="4" id="KW-0633">Potassium transport</keyword>
<feature type="transmembrane region" description="Helical" evidence="13">
    <location>
        <begin position="166"/>
        <end position="185"/>
    </location>
</feature>
<keyword evidence="5 13" id="KW-0812">Transmembrane</keyword>
<organism evidence="14 15">
    <name type="scientific">Streptomyces pathocidini</name>
    <dbReference type="NCBI Taxonomy" id="1650571"/>
    <lineage>
        <taxon>Bacteria</taxon>
        <taxon>Bacillati</taxon>
        <taxon>Actinomycetota</taxon>
        <taxon>Actinomycetes</taxon>
        <taxon>Kitasatosporales</taxon>
        <taxon>Streptomycetaceae</taxon>
        <taxon>Streptomyces</taxon>
    </lineage>
</organism>
<dbReference type="PANTHER" id="PTHR31462">
    <property type="entry name" value="ENDOSOMAL/LYSOSOMAL POTASSIUM CHANNEL TMEM175"/>
    <property type="match status" value="1"/>
</dbReference>
<dbReference type="Proteomes" id="UP001611548">
    <property type="component" value="Unassembled WGS sequence"/>
</dbReference>
<keyword evidence="8 13" id="KW-1133">Transmembrane helix</keyword>
<evidence type="ECO:0000256" key="1">
    <source>
        <dbReference type="ARBA" id="ARBA00004141"/>
    </source>
</evidence>
<evidence type="ECO:0000256" key="5">
    <source>
        <dbReference type="ARBA" id="ARBA00022692"/>
    </source>
</evidence>
<evidence type="ECO:0000256" key="9">
    <source>
        <dbReference type="ARBA" id="ARBA00023065"/>
    </source>
</evidence>
<keyword evidence="3" id="KW-0813">Transport</keyword>
<dbReference type="Pfam" id="PF06736">
    <property type="entry name" value="TMEM175"/>
    <property type="match status" value="1"/>
</dbReference>
<evidence type="ECO:0000256" key="13">
    <source>
        <dbReference type="SAM" id="Phobius"/>
    </source>
</evidence>
<keyword evidence="7" id="KW-0630">Potassium</keyword>
<dbReference type="InterPro" id="IPR010617">
    <property type="entry name" value="TMEM175-like"/>
</dbReference>
<keyword evidence="11" id="KW-0407">Ion channel</keyword>
<protein>
    <submittedName>
        <fullName evidence="14">TMEM175 family protein</fullName>
    </submittedName>
</protein>
<comment type="similarity">
    <text evidence="2">Belongs to the TMEM175 family.</text>
</comment>
<evidence type="ECO:0000313" key="14">
    <source>
        <dbReference type="EMBL" id="MFI1963751.1"/>
    </source>
</evidence>
<comment type="caution">
    <text evidence="14">The sequence shown here is derived from an EMBL/GenBank/DDBJ whole genome shotgun (WGS) entry which is preliminary data.</text>
</comment>
<dbReference type="RefSeq" id="WP_240483438.1">
    <property type="nucleotide sequence ID" value="NZ_JBIRWE010000002.1"/>
</dbReference>
<feature type="transmembrane region" description="Helical" evidence="13">
    <location>
        <begin position="90"/>
        <end position="110"/>
    </location>
</feature>
<sequence>MDRGPTAAPRADEGAGEGIERLSALSDGVFAIAMTLLVLDVSISPNLDAAAFERALEDLLPNLAAYALSFVVIAQFWTDHRRILGAAPKADGPIVALTLLGLGLIALLPFPTSLLAEYGGESLAVAIYSGVVGATNAAHLALTLAVNRRLRPTADTLARRAQRLDAADLAATVLVFALAIPLAFVSPDGAKWFWLTLLPIKVALGRRQHAAQEHLRA</sequence>
<evidence type="ECO:0000256" key="10">
    <source>
        <dbReference type="ARBA" id="ARBA00023136"/>
    </source>
</evidence>
<feature type="transmembrane region" description="Helical" evidence="13">
    <location>
        <begin position="122"/>
        <end position="146"/>
    </location>
</feature>
<comment type="subcellular location">
    <subcellularLocation>
        <location evidence="1">Membrane</location>
        <topology evidence="1">Multi-pass membrane protein</topology>
    </subcellularLocation>
</comment>
<gene>
    <name evidence="14" type="ORF">ACH429_06385</name>
</gene>
<evidence type="ECO:0000256" key="3">
    <source>
        <dbReference type="ARBA" id="ARBA00022448"/>
    </source>
</evidence>
<evidence type="ECO:0000256" key="12">
    <source>
        <dbReference type="ARBA" id="ARBA00034430"/>
    </source>
</evidence>
<evidence type="ECO:0000256" key="7">
    <source>
        <dbReference type="ARBA" id="ARBA00022958"/>
    </source>
</evidence>
<proteinExistence type="inferred from homology"/>